<dbReference type="SUPFAM" id="SSF52141">
    <property type="entry name" value="Uracil-DNA glycosylase-like"/>
    <property type="match status" value="1"/>
</dbReference>
<feature type="domain" description="Uracil-DNA glycosylase-like" evidence="11">
    <location>
        <begin position="49"/>
        <end position="209"/>
    </location>
</feature>
<evidence type="ECO:0000256" key="4">
    <source>
        <dbReference type="ARBA" id="ARBA00012030"/>
    </source>
</evidence>
<evidence type="ECO:0000256" key="6">
    <source>
        <dbReference type="ARBA" id="ARBA00022801"/>
    </source>
</evidence>
<dbReference type="InterPro" id="IPR018085">
    <property type="entry name" value="Ura-DNA_Glyclase_AS"/>
</dbReference>
<dbReference type="EMBL" id="CP012328">
    <property type="protein sequence ID" value="AKU79274.1"/>
    <property type="molecule type" value="Genomic_DNA"/>
</dbReference>
<accession>A0A0K1P535</accession>
<dbReference type="GO" id="GO:0005737">
    <property type="term" value="C:cytoplasm"/>
    <property type="evidence" value="ECO:0007669"/>
    <property type="project" value="UniProtKB-SubCell"/>
</dbReference>
<keyword evidence="6 8" id="KW-0378">Hydrolase</keyword>
<dbReference type="GO" id="GO:0004844">
    <property type="term" value="F:uracil DNA N-glycosylase activity"/>
    <property type="evidence" value="ECO:0007669"/>
    <property type="project" value="UniProtKB-UniRule"/>
</dbReference>
<keyword evidence="8" id="KW-0963">Cytoplasm</keyword>
<keyword evidence="5 8" id="KW-0227">DNA damage</keyword>
<dbReference type="SMART" id="SM00987">
    <property type="entry name" value="UreE_C"/>
    <property type="match status" value="1"/>
</dbReference>
<dbReference type="OrthoDB" id="9804372at2"/>
<comment type="similarity">
    <text evidence="3 8 10">Belongs to the uracil-DNA glycosylase (UDG) superfamily. UNG family.</text>
</comment>
<name>A0A0K1P535_9MOLU</name>
<dbReference type="NCBIfam" id="NF003592">
    <property type="entry name" value="PRK05254.1-5"/>
    <property type="match status" value="1"/>
</dbReference>
<evidence type="ECO:0000259" key="11">
    <source>
        <dbReference type="SMART" id="SM00986"/>
    </source>
</evidence>
<dbReference type="PATRIC" id="fig|216946.3.peg.28"/>
<sequence length="221" mass="26151">MEWKKYINKDWLDVFEQLNINEQINTVWTKINDFDKTTPKKNYIFNLFNHIHIDDIKVVIIGQDPYHDINQADGIAFSTFENNKTPKSLQNIFKELKRDLNIDHSKNNSLLGWVKQGVFLINTCLTVELHKPNSHSKMGWQNIVLDILNYINKKNKNIIYCLWGNSAKNIYNNFKKKNGNVIMTTHPSPFSYYKGFYESDVFSKINLLLEERKMKVIDWSL</sequence>
<dbReference type="GO" id="GO:0097510">
    <property type="term" value="P:base-excision repair, AP site formation via deaminated base removal"/>
    <property type="evidence" value="ECO:0007669"/>
    <property type="project" value="TreeGrafter"/>
</dbReference>
<dbReference type="InterPro" id="IPR036895">
    <property type="entry name" value="Uracil-DNA_glycosylase-like_sf"/>
</dbReference>
<dbReference type="CDD" id="cd10027">
    <property type="entry name" value="UDG-F1-like"/>
    <property type="match status" value="1"/>
</dbReference>
<dbReference type="KEGG" id="stur:STURON_0028"/>
<dbReference type="RefSeq" id="WP_075047891.1">
    <property type="nucleotide sequence ID" value="NZ_CP012328.1"/>
</dbReference>
<feature type="active site" description="Proton acceptor" evidence="8 9">
    <location>
        <position position="64"/>
    </location>
</feature>
<comment type="catalytic activity">
    <reaction evidence="1 8 10">
        <text>Hydrolyzes single-stranded DNA or mismatched double-stranded DNA and polynucleotides, releasing free uracil.</text>
        <dbReference type="EC" id="3.2.2.27"/>
    </reaction>
</comment>
<proteinExistence type="inferred from homology"/>
<keyword evidence="7 8" id="KW-0234">DNA repair</keyword>
<evidence type="ECO:0000256" key="5">
    <source>
        <dbReference type="ARBA" id="ARBA00022763"/>
    </source>
</evidence>
<dbReference type="Proteomes" id="UP000067243">
    <property type="component" value="Chromosome"/>
</dbReference>
<dbReference type="AlphaFoldDB" id="A0A0K1P535"/>
<evidence type="ECO:0000256" key="3">
    <source>
        <dbReference type="ARBA" id="ARBA00008184"/>
    </source>
</evidence>
<organism evidence="12 13">
    <name type="scientific">Spiroplasma turonicum</name>
    <dbReference type="NCBI Taxonomy" id="216946"/>
    <lineage>
        <taxon>Bacteria</taxon>
        <taxon>Bacillati</taxon>
        <taxon>Mycoplasmatota</taxon>
        <taxon>Mollicutes</taxon>
        <taxon>Entomoplasmatales</taxon>
        <taxon>Spiroplasmataceae</taxon>
        <taxon>Spiroplasma</taxon>
    </lineage>
</organism>
<dbReference type="PANTHER" id="PTHR11264">
    <property type="entry name" value="URACIL-DNA GLYCOSYLASE"/>
    <property type="match status" value="1"/>
</dbReference>
<evidence type="ECO:0000313" key="12">
    <source>
        <dbReference type="EMBL" id="AKU79274.1"/>
    </source>
</evidence>
<reference evidence="12 13" key="1">
    <citation type="journal article" date="2015" name="Genome Announc.">
        <title>Complete Genome Sequence of Spiroplasma turonicum Strain Tab4cT, a Parasite of a Horse Fly, Haematopota sp. (Diptera: Tabanidae).</title>
        <authorList>
            <person name="Davis R.E."/>
            <person name="Shao J."/>
            <person name="Zhao Y."/>
            <person name="Gasparich G.E."/>
            <person name="Gaynor B.J."/>
            <person name="Donofrio N."/>
        </authorList>
    </citation>
    <scope>NUCLEOTIDE SEQUENCE [LARGE SCALE GENOMIC DNA]</scope>
    <source>
        <strain evidence="12 13">Tab4c</strain>
    </source>
</reference>
<dbReference type="EC" id="3.2.2.27" evidence="4 8"/>
<evidence type="ECO:0000256" key="1">
    <source>
        <dbReference type="ARBA" id="ARBA00001400"/>
    </source>
</evidence>
<dbReference type="InterPro" id="IPR005122">
    <property type="entry name" value="Uracil-DNA_glycosylase-like"/>
</dbReference>
<evidence type="ECO:0000256" key="10">
    <source>
        <dbReference type="RuleBase" id="RU003780"/>
    </source>
</evidence>
<dbReference type="InterPro" id="IPR002043">
    <property type="entry name" value="UDG_fam1"/>
</dbReference>
<protein>
    <recommendedName>
        <fullName evidence="4 8">Uracil-DNA glycosylase</fullName>
        <shortName evidence="8">UDG</shortName>
        <ecNumber evidence="4 8">3.2.2.27</ecNumber>
    </recommendedName>
</protein>
<evidence type="ECO:0000256" key="7">
    <source>
        <dbReference type="ARBA" id="ARBA00023204"/>
    </source>
</evidence>
<dbReference type="PANTHER" id="PTHR11264:SF7">
    <property type="entry name" value="URACIL-DNA GLYCOSYLASE"/>
    <property type="match status" value="1"/>
</dbReference>
<comment type="subcellular location">
    <subcellularLocation>
        <location evidence="8">Cytoplasm</location>
    </subcellularLocation>
</comment>
<dbReference type="NCBIfam" id="TIGR00628">
    <property type="entry name" value="ung"/>
    <property type="match status" value="1"/>
</dbReference>
<dbReference type="NCBIfam" id="NF003588">
    <property type="entry name" value="PRK05254.1-1"/>
    <property type="match status" value="1"/>
</dbReference>
<evidence type="ECO:0000256" key="2">
    <source>
        <dbReference type="ARBA" id="ARBA00002631"/>
    </source>
</evidence>
<dbReference type="Pfam" id="PF03167">
    <property type="entry name" value="UDG"/>
    <property type="match status" value="1"/>
</dbReference>
<evidence type="ECO:0000256" key="8">
    <source>
        <dbReference type="HAMAP-Rule" id="MF_00148"/>
    </source>
</evidence>
<keyword evidence="13" id="KW-1185">Reference proteome</keyword>
<evidence type="ECO:0000256" key="9">
    <source>
        <dbReference type="PROSITE-ProRule" id="PRU10072"/>
    </source>
</evidence>
<dbReference type="PROSITE" id="PS00130">
    <property type="entry name" value="U_DNA_GLYCOSYLASE"/>
    <property type="match status" value="1"/>
</dbReference>
<comment type="function">
    <text evidence="2 8 10">Excises uracil residues from the DNA which can arise as a result of misincorporation of dUMP residues by DNA polymerase or due to deamination of cytosine.</text>
</comment>
<evidence type="ECO:0000313" key="13">
    <source>
        <dbReference type="Proteomes" id="UP000067243"/>
    </source>
</evidence>
<dbReference type="STRING" id="216946.STURO_v1c00280"/>
<dbReference type="HAMAP" id="MF_00148">
    <property type="entry name" value="UDG"/>
    <property type="match status" value="1"/>
</dbReference>
<dbReference type="Gene3D" id="3.40.470.10">
    <property type="entry name" value="Uracil-DNA glycosylase-like domain"/>
    <property type="match status" value="1"/>
</dbReference>
<gene>
    <name evidence="8 12" type="primary">ung</name>
    <name evidence="12" type="ORF">STURON_0028</name>
</gene>
<dbReference type="SMART" id="SM00986">
    <property type="entry name" value="UDG"/>
    <property type="match status" value="1"/>
</dbReference>